<proteinExistence type="predicted"/>
<keyword evidence="7" id="KW-0067">ATP-binding</keyword>
<dbReference type="InterPro" id="IPR005467">
    <property type="entry name" value="His_kinase_dom"/>
</dbReference>
<dbReference type="GO" id="GO:0006355">
    <property type="term" value="P:regulation of DNA-templated transcription"/>
    <property type="evidence" value="ECO:0007669"/>
    <property type="project" value="InterPro"/>
</dbReference>
<dbReference type="Gene3D" id="3.40.50.2300">
    <property type="match status" value="1"/>
</dbReference>
<dbReference type="SUPFAM" id="SSF55785">
    <property type="entry name" value="PYP-like sensor domain (PAS domain)"/>
    <property type="match status" value="2"/>
</dbReference>
<dbReference type="InterPro" id="IPR035965">
    <property type="entry name" value="PAS-like_dom_sf"/>
</dbReference>
<name>A0A839SR54_9PROT</name>
<dbReference type="CDD" id="cd00130">
    <property type="entry name" value="PAS"/>
    <property type="match status" value="2"/>
</dbReference>
<dbReference type="RefSeq" id="WP_183415792.1">
    <property type="nucleotide sequence ID" value="NZ_JACHXA010000003.1"/>
</dbReference>
<dbReference type="AlphaFoldDB" id="A0A839SR54"/>
<keyword evidence="3 9" id="KW-0597">Phosphoprotein</keyword>
<dbReference type="InterPro" id="IPR036890">
    <property type="entry name" value="HATPase_C_sf"/>
</dbReference>
<dbReference type="SMART" id="SM00448">
    <property type="entry name" value="REC"/>
    <property type="match status" value="1"/>
</dbReference>
<feature type="domain" description="Response regulatory" evidence="11">
    <location>
        <begin position="687"/>
        <end position="798"/>
    </location>
</feature>
<accession>A0A839SR54</accession>
<evidence type="ECO:0000256" key="2">
    <source>
        <dbReference type="ARBA" id="ARBA00012438"/>
    </source>
</evidence>
<dbReference type="EC" id="2.7.13.3" evidence="2"/>
<evidence type="ECO:0000256" key="7">
    <source>
        <dbReference type="ARBA" id="ARBA00022840"/>
    </source>
</evidence>
<dbReference type="InterPro" id="IPR003661">
    <property type="entry name" value="HisK_dim/P_dom"/>
</dbReference>
<sequence>MADHRDPLYRRMFEAHPDPMWVYDQETMAFLAVNSAAIAHYGYSQEEFLAMTIKDIRPKDDIPNLERVVRGLDPGLQQSGVWRHVVADGGMIFVEINSHAIEGFGRPARVVIARDVTEQKDLEAERARIYERLRKTEERYRDVFEEVPISVWVEDWSDAKAIVDRLVEEGVTDLRGYLIEHPEVVSQLIDATEVVDISRATLGLFKADSKEAVIDNMRSHKISEFERQYFLKVLLALAGGATSFHHEGRVEAFDGSRALVDSRAFLPPSARKDWSRLLTLVIDVTDERMTREKLRESEGRYRRIVETSPDVVCRIDRSGTFLEVSERATSMWGYSPTDLIGTSSVLLVHPEDKDRTFEAIASAIEDGGLASLSNRNVTKDGEIKNMLWSALWSDEDQTLFCTGRDVTEWVRAEAQVSRSQRLEAVGQLTGGVAHDFNNLLQAINASLDAIADPSCDSAEREAMLGQAFNAVWRGSELTRQLLAFSRQQPLSPMPVQLITFVESLLPLMRRTLGEQVAISFESHVPEAQIFVDPAQLDSAIINLALNARDAMPGGGHLRFAVDEAEIDHDGDSVEETNNDLTPFDMHDLAPGSYFVLEVSDDGEGMAEAVRTRIFEPFFTTKEVGKGSGLGLSMVFGFMAQSKGKVSVYSEIGRGTTFRLYFRKHSGAMEATPKRARQSLEPSLRGARVLVVEDNDVVRQAAVLQLKRLGYVVVEAADGLGGLEILKRDSAFDLLFSDVVMPGGLDGVGLADEALKINPKMRILLTSGFPHSQIDSHGYRLLSKPYRTNQLLEALDRVMAE</sequence>
<keyword evidence="14" id="KW-1185">Reference proteome</keyword>
<feature type="domain" description="PAS" evidence="12">
    <location>
        <begin position="297"/>
        <end position="367"/>
    </location>
</feature>
<reference evidence="13 14" key="1">
    <citation type="submission" date="2020-08" db="EMBL/GenBank/DDBJ databases">
        <title>Genomic Encyclopedia of Type Strains, Phase III (KMG-III): the genomes of soil and plant-associated and newly described type strains.</title>
        <authorList>
            <person name="Whitman W."/>
        </authorList>
    </citation>
    <scope>NUCLEOTIDE SEQUENCE [LARGE SCALE GENOMIC DNA]</scope>
    <source>
        <strain evidence="13 14">CECT 8803</strain>
    </source>
</reference>
<comment type="catalytic activity">
    <reaction evidence="1">
        <text>ATP + protein L-histidine = ADP + protein N-phospho-L-histidine.</text>
        <dbReference type="EC" id="2.7.13.3"/>
    </reaction>
</comment>
<keyword evidence="8" id="KW-0902">Two-component regulatory system</keyword>
<dbReference type="InterPro" id="IPR011006">
    <property type="entry name" value="CheY-like_superfamily"/>
</dbReference>
<dbReference type="SMART" id="SM00091">
    <property type="entry name" value="PAS"/>
    <property type="match status" value="2"/>
</dbReference>
<dbReference type="PANTHER" id="PTHR43065:SF49">
    <property type="entry name" value="HISTIDINE KINASE"/>
    <property type="match status" value="1"/>
</dbReference>
<dbReference type="SMART" id="SM00387">
    <property type="entry name" value="HATPase_c"/>
    <property type="match status" value="1"/>
</dbReference>
<dbReference type="Proteomes" id="UP000581135">
    <property type="component" value="Unassembled WGS sequence"/>
</dbReference>
<dbReference type="InterPro" id="IPR001789">
    <property type="entry name" value="Sig_transdc_resp-reg_receiver"/>
</dbReference>
<evidence type="ECO:0000313" key="13">
    <source>
        <dbReference type="EMBL" id="MBB3064972.1"/>
    </source>
</evidence>
<dbReference type="Pfam" id="PF00072">
    <property type="entry name" value="Response_reg"/>
    <property type="match status" value="1"/>
</dbReference>
<dbReference type="SUPFAM" id="SSF47384">
    <property type="entry name" value="Homodimeric domain of signal transducing histidine kinase"/>
    <property type="match status" value="1"/>
</dbReference>
<dbReference type="SUPFAM" id="SSF55874">
    <property type="entry name" value="ATPase domain of HSP90 chaperone/DNA topoisomerase II/histidine kinase"/>
    <property type="match status" value="1"/>
</dbReference>
<organism evidence="13 14">
    <name type="scientific">Limibacillus halophilus</name>
    <dbReference type="NCBI Taxonomy" id="1579333"/>
    <lineage>
        <taxon>Bacteria</taxon>
        <taxon>Pseudomonadati</taxon>
        <taxon>Pseudomonadota</taxon>
        <taxon>Alphaproteobacteria</taxon>
        <taxon>Rhodospirillales</taxon>
        <taxon>Rhodovibrionaceae</taxon>
        <taxon>Limibacillus</taxon>
    </lineage>
</organism>
<dbReference type="EMBL" id="JACHXA010000003">
    <property type="protein sequence ID" value="MBB3064972.1"/>
    <property type="molecule type" value="Genomic_DNA"/>
</dbReference>
<keyword evidence="4" id="KW-0808">Transferase</keyword>
<feature type="domain" description="PAS" evidence="12">
    <location>
        <begin position="5"/>
        <end position="79"/>
    </location>
</feature>
<evidence type="ECO:0000256" key="6">
    <source>
        <dbReference type="ARBA" id="ARBA00022777"/>
    </source>
</evidence>
<dbReference type="Pfam" id="PF13188">
    <property type="entry name" value="PAS_8"/>
    <property type="match status" value="1"/>
</dbReference>
<dbReference type="Pfam" id="PF02518">
    <property type="entry name" value="HATPase_c"/>
    <property type="match status" value="1"/>
</dbReference>
<dbReference type="Gene3D" id="3.30.450.20">
    <property type="entry name" value="PAS domain"/>
    <property type="match status" value="2"/>
</dbReference>
<dbReference type="Pfam" id="PF00989">
    <property type="entry name" value="PAS"/>
    <property type="match status" value="1"/>
</dbReference>
<dbReference type="PROSITE" id="PS50110">
    <property type="entry name" value="RESPONSE_REGULATORY"/>
    <property type="match status" value="1"/>
</dbReference>
<keyword evidence="5" id="KW-0547">Nucleotide-binding</keyword>
<evidence type="ECO:0000259" key="11">
    <source>
        <dbReference type="PROSITE" id="PS50110"/>
    </source>
</evidence>
<keyword evidence="6" id="KW-0418">Kinase</keyword>
<dbReference type="GO" id="GO:0005524">
    <property type="term" value="F:ATP binding"/>
    <property type="evidence" value="ECO:0007669"/>
    <property type="project" value="UniProtKB-KW"/>
</dbReference>
<dbReference type="PANTHER" id="PTHR43065">
    <property type="entry name" value="SENSOR HISTIDINE KINASE"/>
    <property type="match status" value="1"/>
</dbReference>
<evidence type="ECO:0000256" key="8">
    <source>
        <dbReference type="ARBA" id="ARBA00023012"/>
    </source>
</evidence>
<evidence type="ECO:0000259" key="10">
    <source>
        <dbReference type="PROSITE" id="PS50109"/>
    </source>
</evidence>
<dbReference type="PRINTS" id="PR00344">
    <property type="entry name" value="BCTRLSENSOR"/>
</dbReference>
<evidence type="ECO:0000256" key="1">
    <source>
        <dbReference type="ARBA" id="ARBA00000085"/>
    </source>
</evidence>
<dbReference type="NCBIfam" id="TIGR00229">
    <property type="entry name" value="sensory_box"/>
    <property type="match status" value="2"/>
</dbReference>
<dbReference type="InterPro" id="IPR036097">
    <property type="entry name" value="HisK_dim/P_sf"/>
</dbReference>
<evidence type="ECO:0000256" key="9">
    <source>
        <dbReference type="PROSITE-ProRule" id="PRU00169"/>
    </source>
</evidence>
<dbReference type="CDD" id="cd00082">
    <property type="entry name" value="HisKA"/>
    <property type="match status" value="1"/>
</dbReference>
<protein>
    <recommendedName>
        <fullName evidence="2">histidine kinase</fullName>
        <ecNumber evidence="2">2.7.13.3</ecNumber>
    </recommendedName>
</protein>
<dbReference type="InterPro" id="IPR013767">
    <property type="entry name" value="PAS_fold"/>
</dbReference>
<evidence type="ECO:0000256" key="5">
    <source>
        <dbReference type="ARBA" id="ARBA00022741"/>
    </source>
</evidence>
<dbReference type="GO" id="GO:0000155">
    <property type="term" value="F:phosphorelay sensor kinase activity"/>
    <property type="evidence" value="ECO:0007669"/>
    <property type="project" value="InterPro"/>
</dbReference>
<dbReference type="PROSITE" id="PS50112">
    <property type="entry name" value="PAS"/>
    <property type="match status" value="2"/>
</dbReference>
<comment type="caution">
    <text evidence="13">The sequence shown here is derived from an EMBL/GenBank/DDBJ whole genome shotgun (WGS) entry which is preliminary data.</text>
</comment>
<feature type="domain" description="Histidine kinase" evidence="10">
    <location>
        <begin position="431"/>
        <end position="665"/>
    </location>
</feature>
<dbReference type="SUPFAM" id="SSF52172">
    <property type="entry name" value="CheY-like"/>
    <property type="match status" value="1"/>
</dbReference>
<gene>
    <name evidence="13" type="ORF">FHR98_001251</name>
</gene>
<dbReference type="Gene3D" id="3.30.565.10">
    <property type="entry name" value="Histidine kinase-like ATPase, C-terminal domain"/>
    <property type="match status" value="1"/>
</dbReference>
<dbReference type="InterPro" id="IPR004358">
    <property type="entry name" value="Sig_transdc_His_kin-like_C"/>
</dbReference>
<dbReference type="PROSITE" id="PS50109">
    <property type="entry name" value="HIS_KIN"/>
    <property type="match status" value="1"/>
</dbReference>
<evidence type="ECO:0000259" key="12">
    <source>
        <dbReference type="PROSITE" id="PS50112"/>
    </source>
</evidence>
<dbReference type="SMART" id="SM00388">
    <property type="entry name" value="HisKA"/>
    <property type="match status" value="1"/>
</dbReference>
<evidence type="ECO:0000313" key="14">
    <source>
        <dbReference type="Proteomes" id="UP000581135"/>
    </source>
</evidence>
<feature type="modified residue" description="4-aspartylphosphate" evidence="9">
    <location>
        <position position="737"/>
    </location>
</feature>
<dbReference type="InterPro" id="IPR000014">
    <property type="entry name" value="PAS"/>
</dbReference>
<evidence type="ECO:0000256" key="3">
    <source>
        <dbReference type="ARBA" id="ARBA00022553"/>
    </source>
</evidence>
<dbReference type="InterPro" id="IPR003594">
    <property type="entry name" value="HATPase_dom"/>
</dbReference>
<dbReference type="Gene3D" id="1.10.287.130">
    <property type="match status" value="1"/>
</dbReference>
<evidence type="ECO:0000256" key="4">
    <source>
        <dbReference type="ARBA" id="ARBA00022679"/>
    </source>
</evidence>